<dbReference type="EMBL" id="CP091139">
    <property type="protein sequence ID" value="UUT36476.1"/>
    <property type="molecule type" value="Genomic_DNA"/>
</dbReference>
<dbReference type="PANTHER" id="PTHR42834">
    <property type="entry name" value="ENDONUCLEASE/EXONUCLEASE/PHOSPHATASE FAMILY PROTEIN (AFU_ORTHOLOGUE AFUA_3G09210)"/>
    <property type="match status" value="1"/>
</dbReference>
<proteinExistence type="predicted"/>
<protein>
    <submittedName>
        <fullName evidence="1">Uncharacterized protein</fullName>
    </submittedName>
</protein>
<keyword evidence="2" id="KW-1185">Reference proteome</keyword>
<evidence type="ECO:0000313" key="1">
    <source>
        <dbReference type="EMBL" id="UUT36476.1"/>
    </source>
</evidence>
<dbReference type="Proteomes" id="UP001054811">
    <property type="component" value="Chromosome"/>
</dbReference>
<gene>
    <name evidence="1" type="ORF">L2X98_26590</name>
</gene>
<name>A0ABY5NN53_9MICO</name>
<dbReference type="PANTHER" id="PTHR42834:SF1">
    <property type="entry name" value="ENDONUCLEASE_EXONUCLEASE_PHOSPHATASE FAMILY PROTEIN (AFU_ORTHOLOGUE AFUA_3G09210)"/>
    <property type="match status" value="1"/>
</dbReference>
<dbReference type="RefSeq" id="WP_259613134.1">
    <property type="nucleotide sequence ID" value="NZ_CP091139.2"/>
</dbReference>
<organism evidence="1 2">
    <name type="scientific">Microbacterium elymi</name>
    <dbReference type="NCBI Taxonomy" id="2909587"/>
    <lineage>
        <taxon>Bacteria</taxon>
        <taxon>Bacillati</taxon>
        <taxon>Actinomycetota</taxon>
        <taxon>Actinomycetes</taxon>
        <taxon>Micrococcales</taxon>
        <taxon>Microbacteriaceae</taxon>
        <taxon>Microbacterium</taxon>
    </lineage>
</organism>
<evidence type="ECO:0000313" key="2">
    <source>
        <dbReference type="Proteomes" id="UP001054811"/>
    </source>
</evidence>
<sequence length="415" mass="42814">MTIAEIQGTDTDTSPYSGKHVTTTGVVTAAYPTGGFNGFYLQTGGSGGEPDATPGASDGIFVFGSQSAGAVAVGESVSVAGEVQEYQGTTEITFPTVTKLAQPLPAVTAGALPWNRLDTAAEKEAHEGELLAPQGAFTVSDNYDTNYYGSFVLAAGTTPLAQPTDVGPAGSDAAHAAVADNARRMITLDDGSSWNYAVFSSHTGDPLPWLTSDNHPRVGAAVTFTAPVILEYRFDAWNLQPAHQVTDAGTDVVTFADTRADNQHPAAVGGDIRLATFNVENYFATTGEEYVAKGLGTCTWYDDRQGNHVTDNRCVGTDGSAGPRGAATAASFAKQQAKIVTGINRLDAGIVSLEEIENSVKFGEPRDAALAGLVDALNAASRIAGVGVRAVAGCRGPAAHGAAGRDPHRVHLQAG</sequence>
<reference evidence="1" key="1">
    <citation type="submission" date="2022-01" db="EMBL/GenBank/DDBJ databases">
        <title>Microbacterium eymi and Microbacterium rhizovicinus sp. nov., isolated from the rhizospheric soil of Elymus tsukushiensis, a plant native to the Dokdo Islands, Republic of Korea.</title>
        <authorList>
            <person name="Hwang Y.J."/>
        </authorList>
    </citation>
    <scope>NUCLEOTIDE SEQUENCE</scope>
    <source>
        <strain evidence="1">KUDC0405</strain>
    </source>
</reference>
<dbReference type="CDD" id="cd04486">
    <property type="entry name" value="YhcR_OBF_like"/>
    <property type="match status" value="1"/>
</dbReference>
<accession>A0ABY5NN53</accession>